<dbReference type="InterPro" id="IPR052178">
    <property type="entry name" value="Sec_Metab_Biosynth_SDR"/>
</dbReference>
<keyword evidence="3" id="KW-0560">Oxidoreductase</keyword>
<dbReference type="PROSITE" id="PS00061">
    <property type="entry name" value="ADH_SHORT"/>
    <property type="match status" value="1"/>
</dbReference>
<dbReference type="OrthoDB" id="2898618at2759"/>
<dbReference type="PANTHER" id="PTHR43618">
    <property type="entry name" value="7-ALPHA-HYDROXYSTEROID DEHYDROGENASE"/>
    <property type="match status" value="1"/>
</dbReference>
<dbReference type="PRINTS" id="PR00081">
    <property type="entry name" value="GDHRDH"/>
</dbReference>
<evidence type="ECO:0000256" key="2">
    <source>
        <dbReference type="ARBA" id="ARBA00022857"/>
    </source>
</evidence>
<keyword evidence="5" id="KW-1185">Reference proteome</keyword>
<dbReference type="EMBL" id="KV454300">
    <property type="protein sequence ID" value="ODQ70398.1"/>
    <property type="molecule type" value="Genomic_DNA"/>
</dbReference>
<accession>A0A1E3PYN3</accession>
<proteinExistence type="inferred from homology"/>
<reference evidence="4 5" key="1">
    <citation type="journal article" date="2016" name="Proc. Natl. Acad. Sci. U.S.A.">
        <title>Comparative genomics of biotechnologically important yeasts.</title>
        <authorList>
            <person name="Riley R."/>
            <person name="Haridas S."/>
            <person name="Wolfe K.H."/>
            <person name="Lopes M.R."/>
            <person name="Hittinger C.T."/>
            <person name="Goeker M."/>
            <person name="Salamov A.A."/>
            <person name="Wisecaver J.H."/>
            <person name="Long T.M."/>
            <person name="Calvey C.H."/>
            <person name="Aerts A.L."/>
            <person name="Barry K.W."/>
            <person name="Choi C."/>
            <person name="Clum A."/>
            <person name="Coughlan A.Y."/>
            <person name="Deshpande S."/>
            <person name="Douglass A.P."/>
            <person name="Hanson S.J."/>
            <person name="Klenk H.-P."/>
            <person name="LaButti K.M."/>
            <person name="Lapidus A."/>
            <person name="Lindquist E.A."/>
            <person name="Lipzen A.M."/>
            <person name="Meier-Kolthoff J.P."/>
            <person name="Ohm R.A."/>
            <person name="Otillar R.P."/>
            <person name="Pangilinan J.L."/>
            <person name="Peng Y."/>
            <person name="Rokas A."/>
            <person name="Rosa C.A."/>
            <person name="Scheuner C."/>
            <person name="Sibirny A.A."/>
            <person name="Slot J.C."/>
            <person name="Stielow J.B."/>
            <person name="Sun H."/>
            <person name="Kurtzman C.P."/>
            <person name="Blackwell M."/>
            <person name="Grigoriev I.V."/>
            <person name="Jeffries T.W."/>
        </authorList>
    </citation>
    <scope>NUCLEOTIDE SEQUENCE [LARGE SCALE GENOMIC DNA]</scope>
    <source>
        <strain evidence="4 5">NRRL Y-11557</strain>
    </source>
</reference>
<dbReference type="InterPro" id="IPR036291">
    <property type="entry name" value="NAD(P)-bd_dom_sf"/>
</dbReference>
<gene>
    <name evidence="4" type="ORF">LIPSTDRAFT_106959</name>
</gene>
<comment type="similarity">
    <text evidence="1">Belongs to the short-chain dehydrogenases/reductases (SDR) family.</text>
</comment>
<dbReference type="Proteomes" id="UP000094385">
    <property type="component" value="Unassembled WGS sequence"/>
</dbReference>
<sequence>MTDFGINNLFSVEGLVCVVTGGGTGIGLMMATALENNGAIVYIIGRRLSVLENAVKLYSKEGNMFAIQGDVTSKEDLLRATGIIKEKSGHVDLLVVNSGVMSEPLNDFTPEIKNDVKALSEFWMNKSQEDWGRTFQVNVTSVFFTTVAFLELLDLGNKRREKGKPTSQVVVTGSIGGFMRITPFAFTYNVSKAATMHLGKMLATFFIDYDIRVNILAPGMYPSQMTGGPATPIDANNKIHLDAYPPEVIPLRRAGNEEEMGGAILYLASAAGGYSTGSVLVTDGGRLSKFPSVY</sequence>
<dbReference type="STRING" id="675824.A0A1E3PYN3"/>
<organism evidence="4 5">
    <name type="scientific">Lipomyces starkeyi NRRL Y-11557</name>
    <dbReference type="NCBI Taxonomy" id="675824"/>
    <lineage>
        <taxon>Eukaryota</taxon>
        <taxon>Fungi</taxon>
        <taxon>Dikarya</taxon>
        <taxon>Ascomycota</taxon>
        <taxon>Saccharomycotina</taxon>
        <taxon>Lipomycetes</taxon>
        <taxon>Lipomycetales</taxon>
        <taxon>Lipomycetaceae</taxon>
        <taxon>Lipomyces</taxon>
    </lineage>
</organism>
<evidence type="ECO:0000313" key="5">
    <source>
        <dbReference type="Proteomes" id="UP000094385"/>
    </source>
</evidence>
<evidence type="ECO:0000256" key="1">
    <source>
        <dbReference type="ARBA" id="ARBA00006484"/>
    </source>
</evidence>
<dbReference type="Pfam" id="PF13561">
    <property type="entry name" value="adh_short_C2"/>
    <property type="match status" value="1"/>
</dbReference>
<dbReference type="SUPFAM" id="SSF51735">
    <property type="entry name" value="NAD(P)-binding Rossmann-fold domains"/>
    <property type="match status" value="1"/>
</dbReference>
<dbReference type="Gene3D" id="3.40.50.720">
    <property type="entry name" value="NAD(P)-binding Rossmann-like Domain"/>
    <property type="match status" value="1"/>
</dbReference>
<dbReference type="GO" id="GO:0016491">
    <property type="term" value="F:oxidoreductase activity"/>
    <property type="evidence" value="ECO:0007669"/>
    <property type="project" value="UniProtKB-KW"/>
</dbReference>
<dbReference type="InterPro" id="IPR002347">
    <property type="entry name" value="SDR_fam"/>
</dbReference>
<evidence type="ECO:0000313" key="4">
    <source>
        <dbReference type="EMBL" id="ODQ70398.1"/>
    </source>
</evidence>
<evidence type="ECO:0000256" key="3">
    <source>
        <dbReference type="ARBA" id="ARBA00023002"/>
    </source>
</evidence>
<dbReference type="PANTHER" id="PTHR43618:SF18">
    <property type="entry name" value="SHORT CHAIN DEHYDROGENASE_REDUCTASE FAMILY (AFU_ORTHOLOGUE AFUA_5G12480)"/>
    <property type="match status" value="1"/>
</dbReference>
<name>A0A1E3PYN3_LIPST</name>
<protein>
    <submittedName>
        <fullName evidence="4">Uncharacterized protein</fullName>
    </submittedName>
</protein>
<keyword evidence="2" id="KW-0521">NADP</keyword>
<dbReference type="InterPro" id="IPR020904">
    <property type="entry name" value="Sc_DH/Rdtase_CS"/>
</dbReference>
<dbReference type="AlphaFoldDB" id="A0A1E3PYN3"/>